<evidence type="ECO:0000313" key="1">
    <source>
        <dbReference type="EMBL" id="TGK97151.1"/>
    </source>
</evidence>
<dbReference type="Proteomes" id="UP000297891">
    <property type="component" value="Unassembled WGS sequence"/>
</dbReference>
<organism evidence="1 2">
    <name type="scientific">Leptospira brenneri</name>
    <dbReference type="NCBI Taxonomy" id="2023182"/>
    <lineage>
        <taxon>Bacteria</taxon>
        <taxon>Pseudomonadati</taxon>
        <taxon>Spirochaetota</taxon>
        <taxon>Spirochaetia</taxon>
        <taxon>Leptospirales</taxon>
        <taxon>Leptospiraceae</taxon>
        <taxon>Leptospira</taxon>
    </lineage>
</organism>
<name>A0A2M9Y6T7_9LEPT</name>
<accession>A0A2M9Y6T7</accession>
<keyword evidence="2" id="KW-1185">Reference proteome</keyword>
<evidence type="ECO:0000313" key="2">
    <source>
        <dbReference type="Proteomes" id="UP000297891"/>
    </source>
</evidence>
<proteinExistence type="predicted"/>
<dbReference type="EMBL" id="RQFP01000001">
    <property type="protein sequence ID" value="TGK97151.1"/>
    <property type="molecule type" value="Genomic_DNA"/>
</dbReference>
<gene>
    <name evidence="1" type="ORF">EHQ30_03610</name>
</gene>
<dbReference type="AlphaFoldDB" id="A0A2M9Y6T7"/>
<comment type="caution">
    <text evidence="1">The sequence shown here is derived from an EMBL/GenBank/DDBJ whole genome shotgun (WGS) entry which is preliminary data.</text>
</comment>
<sequence length="144" mass="16864">MTMSLIAIKKQFLELNAPDSFPNGNFKAEWIGPKWFQTGASLSLNFMSFRHWWGKSFDGSEIAYNLFLPPNKTEFQLRYPMNLSFEKSKLDGKPSLVLRYTKNAPFPWPFFVDEFRVINETEFLGMSYNKFTPKLALPFLIRKS</sequence>
<protein>
    <submittedName>
        <fullName evidence="1">Uncharacterized protein</fullName>
    </submittedName>
</protein>
<dbReference type="OrthoDB" id="337908at2"/>
<reference evidence="1" key="1">
    <citation type="journal article" date="2019" name="PLoS Negl. Trop. Dis.">
        <title>Revisiting the worldwide diversity of Leptospira species in the environment.</title>
        <authorList>
            <person name="Vincent A.T."/>
            <person name="Schiettekatte O."/>
            <person name="Bourhy P."/>
            <person name="Veyrier F.J."/>
            <person name="Picardeau M."/>
        </authorList>
    </citation>
    <scope>NUCLEOTIDE SEQUENCE [LARGE SCALE GENOMIC DNA]</scope>
    <source>
        <strain evidence="1">201800277</strain>
    </source>
</reference>